<dbReference type="KEGG" id="nnu:104585627"/>
<feature type="region of interest" description="Disordered" evidence="1">
    <location>
        <begin position="837"/>
        <end position="879"/>
    </location>
</feature>
<dbReference type="AlphaFoldDB" id="A0A1U7YT95"/>
<feature type="compositionally biased region" description="Basic and acidic residues" evidence="1">
    <location>
        <begin position="461"/>
        <end position="497"/>
    </location>
</feature>
<dbReference type="Gene3D" id="1.10.287.110">
    <property type="entry name" value="DnaJ domain"/>
    <property type="match status" value="1"/>
</dbReference>
<feature type="region of interest" description="Disordered" evidence="1">
    <location>
        <begin position="745"/>
        <end position="810"/>
    </location>
</feature>
<feature type="domain" description="J" evidence="2">
    <location>
        <begin position="67"/>
        <end position="131"/>
    </location>
</feature>
<feature type="compositionally biased region" description="Basic and acidic residues" evidence="1">
    <location>
        <begin position="298"/>
        <end position="325"/>
    </location>
</feature>
<dbReference type="PANTHER" id="PTHR45089">
    <property type="entry name" value="DNAJ HEAT SHOCK AMINO-TERMINAL DOMAIN PROTEIN-RELATED"/>
    <property type="match status" value="1"/>
</dbReference>
<dbReference type="InterPro" id="IPR036869">
    <property type="entry name" value="J_dom_sf"/>
</dbReference>
<accession>A0A1U7YT95</accession>
<organism evidence="3 7">
    <name type="scientific">Nelumbo nucifera</name>
    <name type="common">Sacred lotus</name>
    <dbReference type="NCBI Taxonomy" id="4432"/>
    <lineage>
        <taxon>Eukaryota</taxon>
        <taxon>Viridiplantae</taxon>
        <taxon>Streptophyta</taxon>
        <taxon>Embryophyta</taxon>
        <taxon>Tracheophyta</taxon>
        <taxon>Spermatophyta</taxon>
        <taxon>Magnoliopsida</taxon>
        <taxon>Proteales</taxon>
        <taxon>Nelumbonaceae</taxon>
        <taxon>Nelumbo</taxon>
    </lineage>
</organism>
<evidence type="ECO:0000313" key="3">
    <source>
        <dbReference type="Proteomes" id="UP000189703"/>
    </source>
</evidence>
<dbReference type="RefSeq" id="XP_010240883.1">
    <property type="nucleotide sequence ID" value="XM_010242581.2"/>
</dbReference>
<dbReference type="PRINTS" id="PR00625">
    <property type="entry name" value="JDOMAIN"/>
</dbReference>
<dbReference type="CDD" id="cd06257">
    <property type="entry name" value="DnaJ"/>
    <property type="match status" value="1"/>
</dbReference>
<dbReference type="RefSeq" id="XP_010240891.1">
    <property type="nucleotide sequence ID" value="XM_010242589.2"/>
</dbReference>
<dbReference type="PANTHER" id="PTHR45089:SF24">
    <property type="entry name" value="DNAJ HEAT SHOCK N-TERMINAL DOMAIN-CONTAINING PROTEIN"/>
    <property type="match status" value="1"/>
</dbReference>
<name>A0A1U7YT95_NELNU</name>
<evidence type="ECO:0000256" key="1">
    <source>
        <dbReference type="SAM" id="MobiDB-lite"/>
    </source>
</evidence>
<dbReference type="OMA" id="DANEIEW"/>
<protein>
    <submittedName>
        <fullName evidence="4 5">Uncharacterized protein LOC104585627</fullName>
    </submittedName>
</protein>
<feature type="region of interest" description="Disordered" evidence="1">
    <location>
        <begin position="133"/>
        <end position="167"/>
    </location>
</feature>
<dbReference type="SUPFAM" id="SSF46565">
    <property type="entry name" value="Chaperone J-domain"/>
    <property type="match status" value="1"/>
</dbReference>
<dbReference type="RefSeq" id="XP_010240904.1">
    <property type="nucleotide sequence ID" value="XM_010242602.2"/>
</dbReference>
<dbReference type="RefSeq" id="XP_010240875.1">
    <property type="nucleotide sequence ID" value="XM_010242573.2"/>
</dbReference>
<evidence type="ECO:0000313" key="8">
    <source>
        <dbReference type="RefSeq" id="XP_010240904.1"/>
    </source>
</evidence>
<dbReference type="InterPro" id="IPR024593">
    <property type="entry name" value="DUF3444"/>
</dbReference>
<feature type="compositionally biased region" description="Polar residues" evidence="1">
    <location>
        <begin position="278"/>
        <end position="287"/>
    </location>
</feature>
<dbReference type="SMART" id="SM00271">
    <property type="entry name" value="DnaJ"/>
    <property type="match status" value="1"/>
</dbReference>
<dbReference type="OrthoDB" id="10250354at2759"/>
<dbReference type="Pfam" id="PF11926">
    <property type="entry name" value="DUF3444"/>
    <property type="match status" value="2"/>
</dbReference>
<feature type="compositionally biased region" description="Polar residues" evidence="1">
    <location>
        <begin position="782"/>
        <end position="795"/>
    </location>
</feature>
<feature type="compositionally biased region" description="Basic and acidic residues" evidence="1">
    <location>
        <begin position="767"/>
        <end position="781"/>
    </location>
</feature>
<feature type="compositionally biased region" description="Basic and acidic residues" evidence="1">
    <location>
        <begin position="443"/>
        <end position="452"/>
    </location>
</feature>
<dbReference type="Pfam" id="PF00226">
    <property type="entry name" value="DnaJ"/>
    <property type="match status" value="1"/>
</dbReference>
<dbReference type="Proteomes" id="UP000189703">
    <property type="component" value="Unplaced"/>
</dbReference>
<evidence type="ECO:0000313" key="7">
    <source>
        <dbReference type="RefSeq" id="XP_010240900.1"/>
    </source>
</evidence>
<dbReference type="eggNOG" id="ENOG502QS8C">
    <property type="taxonomic scope" value="Eukaryota"/>
</dbReference>
<reference evidence="4 5" key="1">
    <citation type="submission" date="2025-04" db="UniProtKB">
        <authorList>
            <consortium name="RefSeq"/>
        </authorList>
    </citation>
    <scope>IDENTIFICATION</scope>
</reference>
<feature type="region of interest" description="Disordered" evidence="1">
    <location>
        <begin position="278"/>
        <end position="501"/>
    </location>
</feature>
<dbReference type="InterPro" id="IPR001623">
    <property type="entry name" value="DnaJ_domain"/>
</dbReference>
<evidence type="ECO:0000259" key="2">
    <source>
        <dbReference type="PROSITE" id="PS50076"/>
    </source>
</evidence>
<feature type="compositionally biased region" description="Polar residues" evidence="1">
    <location>
        <begin position="145"/>
        <end position="167"/>
    </location>
</feature>
<evidence type="ECO:0000313" key="4">
    <source>
        <dbReference type="RefSeq" id="XP_010240875.1"/>
    </source>
</evidence>
<feature type="compositionally biased region" description="Basic and acidic residues" evidence="1">
    <location>
        <begin position="416"/>
        <end position="433"/>
    </location>
</feature>
<evidence type="ECO:0000313" key="5">
    <source>
        <dbReference type="RefSeq" id="XP_010240883.1"/>
    </source>
</evidence>
<evidence type="ECO:0000313" key="6">
    <source>
        <dbReference type="RefSeq" id="XP_010240891.1"/>
    </source>
</evidence>
<dbReference type="PROSITE" id="PS50076">
    <property type="entry name" value="DNAJ_2"/>
    <property type="match status" value="1"/>
</dbReference>
<gene>
    <name evidence="4 5 6 7 8" type="primary">LOC104585627</name>
</gene>
<dbReference type="GeneID" id="104585627"/>
<feature type="compositionally biased region" description="Low complexity" evidence="1">
    <location>
        <begin position="859"/>
        <end position="877"/>
    </location>
</feature>
<dbReference type="STRING" id="4432.A0A1U7YT95"/>
<keyword evidence="3" id="KW-1185">Reference proteome</keyword>
<dbReference type="RefSeq" id="XP_010240900.1">
    <property type="nucleotide sequence ID" value="XM_010242598.2"/>
</dbReference>
<proteinExistence type="predicted"/>
<sequence>MDCNKEEAIRAKVIAEKKMQTKDFMGARKIALRAQQLYPDLENISQLLTVCEVHCSAEQRIFGSEMDWYAILQVEQTADEASIKKQYRKLALLLHPDKNKFSGAEAAFKLIGEAQRVLSDQAKRSAYDMKRRNSMRTVVVPKQPQPQASRNSSVRKQPGAQSNFVNVAPPQFTSTQYQQQQQQGQPVFSNGRQTFWTMCPSCGVKYQYFTETLNKYLNCPKCTKPFIARQLDAQGVPTSNWYRPVFPQQKVAPGQAVHNVGPQSTAWNPPCSMGFQGNSNYGISTSEKVPRTGGTSEAGEKSKTTSKEDGGVDRGVGDERAKRPEFVQQKTGDLKHSGSQNRKRGRKITEESSESCDSGSSIDTEEVMEDGLSSPQNGATEGHYPRRSTRQKTKVTYNEDTSDDDDFVPSTKRSRGTSDEQSKETSLEEEASKTNKQAGFVSDSKEVEKEEPPLGENLANGKDRAKECKENGKVPVHDVREKSKADDSKSKTSHETQLEPGFFDCPDAEFSDFDKNRKEDSFAVDQVWAIYDDVDGMPRFYARVGKVFSPGFKLRITWLEPDPDDKDEIDWADEELPVACGKFRLGSSEFAEDMPMFSHLASWEKGRAKGSYMIYPRKGETWALFKNWSINWKSEPDNHRKYEYEFVEVLSEYDKEAGITVEFIGKVKGFVCLFQRTTKEGVGSFQILPNELFRFSHKVPSFRMTGKERKDVPEGSFELDPASLPTDLEKYACPEDVKVEVENADAKVKGSCPKSPENKRPLTKRCNMKEESIDQDEKNAPESRNSISSHQSQGGLNDIHTKPSQANAGQCMRKEEIAKHLDSGMGDCCRDGLPPAEVSDSMCQADEEERNSGPRDTNSDSVAEDPSSSPVSSAEPSEIPESDFYDFESEKSHEKFQPGQIWALYSDVDGLPKYYAQIKKIKSPPDFKVYITWLEACEQPKDMIQWLDKEIPICCGTFKVQNGKPTVYDETGFFSHQLRVETSGKNGYNIYPRKGEVWALFKDWNTEWTCSDLLGCKYDIVEILEDNALGIKVLLLVQVDGYKSVYKAKRKGASAVTMEIPRVELLRFSHQIPAHQLTEERDGRLRGCWELDPAAMPS</sequence>